<feature type="region of interest" description="Disordered" evidence="1">
    <location>
        <begin position="1"/>
        <end position="44"/>
    </location>
</feature>
<organism evidence="2 3">
    <name type="scientific">Rhizopus delemar</name>
    <dbReference type="NCBI Taxonomy" id="936053"/>
    <lineage>
        <taxon>Eukaryota</taxon>
        <taxon>Fungi</taxon>
        <taxon>Fungi incertae sedis</taxon>
        <taxon>Mucoromycota</taxon>
        <taxon>Mucoromycotina</taxon>
        <taxon>Mucoromycetes</taxon>
        <taxon>Mucorales</taxon>
        <taxon>Mucorineae</taxon>
        <taxon>Rhizopodaceae</taxon>
        <taxon>Rhizopus</taxon>
    </lineage>
</organism>
<dbReference type="AlphaFoldDB" id="A0A9P7C551"/>
<feature type="compositionally biased region" description="Basic residues" evidence="1">
    <location>
        <begin position="78"/>
        <end position="101"/>
    </location>
</feature>
<dbReference type="EMBL" id="JAANIU010007983">
    <property type="protein sequence ID" value="KAG1536192.1"/>
    <property type="molecule type" value="Genomic_DNA"/>
</dbReference>
<feature type="region of interest" description="Disordered" evidence="1">
    <location>
        <begin position="78"/>
        <end position="130"/>
    </location>
</feature>
<comment type="caution">
    <text evidence="2">The sequence shown here is derived from an EMBL/GenBank/DDBJ whole genome shotgun (WGS) entry which is preliminary data.</text>
</comment>
<evidence type="ECO:0000256" key="1">
    <source>
        <dbReference type="SAM" id="MobiDB-lite"/>
    </source>
</evidence>
<keyword evidence="3" id="KW-1185">Reference proteome</keyword>
<feature type="compositionally biased region" description="Basic and acidic residues" evidence="1">
    <location>
        <begin position="104"/>
        <end position="118"/>
    </location>
</feature>
<evidence type="ECO:0000313" key="3">
    <source>
        <dbReference type="Proteomes" id="UP000740926"/>
    </source>
</evidence>
<dbReference type="Proteomes" id="UP000740926">
    <property type="component" value="Unassembled WGS sequence"/>
</dbReference>
<reference evidence="2 3" key="1">
    <citation type="journal article" date="2020" name="Microb. Genom.">
        <title>Genetic diversity of clinical and environmental Mucorales isolates obtained from an investigation of mucormycosis cases among solid organ transplant recipients.</title>
        <authorList>
            <person name="Nguyen M.H."/>
            <person name="Kaul D."/>
            <person name="Muto C."/>
            <person name="Cheng S.J."/>
            <person name="Richter R.A."/>
            <person name="Bruno V.M."/>
            <person name="Liu G."/>
            <person name="Beyhan S."/>
            <person name="Sundermann A.J."/>
            <person name="Mounaud S."/>
            <person name="Pasculle A.W."/>
            <person name="Nierman W.C."/>
            <person name="Driscoll E."/>
            <person name="Cumbie R."/>
            <person name="Clancy C.J."/>
            <person name="Dupont C.L."/>
        </authorList>
    </citation>
    <scope>NUCLEOTIDE SEQUENCE [LARGE SCALE GENOMIC DNA]</scope>
    <source>
        <strain evidence="2 3">GL24</strain>
    </source>
</reference>
<evidence type="ECO:0000313" key="2">
    <source>
        <dbReference type="EMBL" id="KAG1536192.1"/>
    </source>
</evidence>
<name>A0A9P7C551_9FUNG</name>
<feature type="compositionally biased region" description="Basic residues" evidence="1">
    <location>
        <begin position="8"/>
        <end position="22"/>
    </location>
</feature>
<accession>A0A9P7C551</accession>
<protein>
    <submittedName>
        <fullName evidence="2">Uncharacterized protein</fullName>
    </submittedName>
</protein>
<proteinExistence type="predicted"/>
<gene>
    <name evidence="2" type="ORF">G6F50_015131</name>
</gene>
<sequence length="148" mass="17316">MPAGSRARSPRRCRCALRRRPVRPGGRPLWRPGGGRILRRRHVPPPRVDLRRAARAVPGLPLPQLRRRARAEAGKLRLPRQYHHRSSGDHRVRHQVPRRPGRCPQDRLLRRPAREPRVAEPAGGRQERARPVLQHRRFRGVRGRARRF</sequence>